<name>A0AAD9VD53_ACRCE</name>
<dbReference type="PRINTS" id="PR00700">
    <property type="entry name" value="PRTYPHPHTASE"/>
</dbReference>
<keyword evidence="7" id="KW-0904">Protein phosphatase</keyword>
<dbReference type="Pfam" id="PF00041">
    <property type="entry name" value="fn3"/>
    <property type="match status" value="2"/>
</dbReference>
<dbReference type="Proteomes" id="UP001249851">
    <property type="component" value="Unassembled WGS sequence"/>
</dbReference>
<reference evidence="17" key="1">
    <citation type="journal article" date="2023" name="G3 (Bethesda)">
        <title>Whole genome assembly and annotation of the endangered Caribbean coral Acropora cervicornis.</title>
        <authorList>
            <person name="Selwyn J.D."/>
            <person name="Vollmer S.V."/>
        </authorList>
    </citation>
    <scope>NUCLEOTIDE SEQUENCE</scope>
    <source>
        <strain evidence="17">K2</strain>
    </source>
</reference>
<dbReference type="Gene3D" id="3.90.190.10">
    <property type="entry name" value="Protein tyrosine phosphatase superfamily"/>
    <property type="match status" value="3"/>
</dbReference>
<dbReference type="SUPFAM" id="SSF52799">
    <property type="entry name" value="(Phosphotyrosine protein) phosphatases II"/>
    <property type="match status" value="2"/>
</dbReference>
<dbReference type="SMART" id="SM00060">
    <property type="entry name" value="FN3"/>
    <property type="match status" value="2"/>
</dbReference>
<evidence type="ECO:0000256" key="6">
    <source>
        <dbReference type="ARBA" id="ARBA00022801"/>
    </source>
</evidence>
<dbReference type="Pfam" id="PF00102">
    <property type="entry name" value="Y_phosphatase"/>
    <property type="match status" value="3"/>
</dbReference>
<dbReference type="GO" id="GO:0016020">
    <property type="term" value="C:membrane"/>
    <property type="evidence" value="ECO:0007669"/>
    <property type="project" value="UniProtKB-SubCell"/>
</dbReference>
<dbReference type="PROSITE" id="PS00383">
    <property type="entry name" value="TYR_PHOSPHATASE_1"/>
    <property type="match status" value="2"/>
</dbReference>
<dbReference type="PANTHER" id="PTHR46957">
    <property type="entry name" value="CYTOKINE RECEPTOR"/>
    <property type="match status" value="1"/>
</dbReference>
<dbReference type="InterPro" id="IPR036116">
    <property type="entry name" value="FN3_sf"/>
</dbReference>
<proteinExistence type="predicted"/>
<comment type="catalytic activity">
    <reaction evidence="11">
        <text>O-phospho-L-tyrosyl-[protein] + H2O = L-tyrosyl-[protein] + phosphate</text>
        <dbReference type="Rhea" id="RHEA:10684"/>
        <dbReference type="Rhea" id="RHEA-COMP:10136"/>
        <dbReference type="Rhea" id="RHEA-COMP:20101"/>
        <dbReference type="ChEBI" id="CHEBI:15377"/>
        <dbReference type="ChEBI" id="CHEBI:43474"/>
        <dbReference type="ChEBI" id="CHEBI:46858"/>
        <dbReference type="ChEBI" id="CHEBI:61978"/>
        <dbReference type="EC" id="3.1.3.48"/>
    </reaction>
</comment>
<evidence type="ECO:0000256" key="1">
    <source>
        <dbReference type="ARBA" id="ARBA00004479"/>
    </source>
</evidence>
<feature type="domain" description="Tyrosine specific protein phosphatases" evidence="15">
    <location>
        <begin position="919"/>
        <end position="994"/>
    </location>
</feature>
<evidence type="ECO:0000313" key="18">
    <source>
        <dbReference type="Proteomes" id="UP001249851"/>
    </source>
</evidence>
<dbReference type="InterPro" id="IPR016130">
    <property type="entry name" value="Tyr_Pase_AS"/>
</dbReference>
<sequence>MQSYLLNIVNSTVKSDPPPSTVKSDPPPSTVKPDPPQNVTIESKTSRTITISWKSGYDGNSEITSYTVEISDNGLNFSDANCQGWPNNSCNVSGLYTNATLEGLRPYTTYFIRVFADNKVGRSDASSVVETVTDEEEPSESPKFVEVKALNSTSILVKWSRVSEDSRNGIITRYTIHYEDVSKGKKRTVHIRAPATETIITGLRQKAEYSFKILAATSKGDGPYSNTTKEETEAVPSEPPPPTDGIGTTEAIIPFKNKDTLSSGEPVSYFQVIVMPMKKGQDPGNSADSRYETVTRKYQDRVEGEPYITAEFSKKDAKATFPVGDGKVYSRIGVKDPKRKRRNVDKPVIEYLNGELDDNTQYAAFQRSFAENGDYENEGFTTFITKRDDTVKIVAGVLVPVLLLVVVFIALAVFIYRRRKRQNENLDGRIPMEKKSRRPTVSRLWGRGIDNPNFIPGGIIPVEEFEGHVRRLHANDDLLFSQEYAALRPASDTASDATLAQENRYKNRYNNIVAYDHSRVKLIPISNVPGSDYINANYLDGYNKEKAYIATQGPLPDTTEDFWRMVWEQNSKIIVMVTNLEERGRVKCFQYWPSEGRETHGDIQVQLTETVELTDFTIRKFCLKKSSSKDERMVSQYHYTIWPDHGVPSCPTSLLAFVKKASAANPTVAGPMVVHCSAGVGRTGTFIVVDAMLQRIAAEKTVDVFGYVSSLRRNRNLMVQVEPQYIFIHEALLEAIHSGYTEVQAMELRAHIKSLVEVNLNTGQTGMDEEFNHLGRGVAAPPSKFQAANMHYNKTKNRYANVLAFDDSRVKLSVLSGIEGSDYINANFIDGYKTRRAFIATQAPIPDTIPDFWRMIWEQESSTVVMLSRETEKGKVKVHRYWPGKHPASIGTLVESASRVVRQYHYTGWPDDGSPATGTGLIDLIGQVQGWQQRSGNSTIVVHCSAGVGRTGVFCALSILIERLKSEGVVDVFQTIKVLRTQRPAMVQTQDQYEFIYRALREYLDSFDAYSNFEADQY</sequence>
<accession>A0AAD9VD53</accession>
<dbReference type="InterPro" id="IPR003961">
    <property type="entry name" value="FN3_dom"/>
</dbReference>
<dbReference type="PROSITE" id="PS50056">
    <property type="entry name" value="TYR_PHOSPHATASE_2"/>
    <property type="match status" value="2"/>
</dbReference>
<evidence type="ECO:0000256" key="2">
    <source>
        <dbReference type="ARBA" id="ARBA00013064"/>
    </source>
</evidence>
<evidence type="ECO:0000256" key="9">
    <source>
        <dbReference type="ARBA" id="ARBA00023136"/>
    </source>
</evidence>
<dbReference type="SMART" id="SM00404">
    <property type="entry name" value="PTPc_motif"/>
    <property type="match status" value="2"/>
</dbReference>
<evidence type="ECO:0000256" key="11">
    <source>
        <dbReference type="ARBA" id="ARBA00051722"/>
    </source>
</evidence>
<feature type="region of interest" description="Disordered" evidence="12">
    <location>
        <begin position="220"/>
        <end position="246"/>
    </location>
</feature>
<dbReference type="InterPro" id="IPR003595">
    <property type="entry name" value="Tyr_Pase_cat"/>
</dbReference>
<gene>
    <name evidence="17" type="ORF">P5673_005835</name>
</gene>
<dbReference type="PROSITE" id="PS50055">
    <property type="entry name" value="TYR_PHOSPHATASE_PTP"/>
    <property type="match status" value="2"/>
</dbReference>
<dbReference type="FunFam" id="2.60.40.10:FF:000028">
    <property type="entry name" value="Neuronal cell adhesion molecule"/>
    <property type="match status" value="1"/>
</dbReference>
<keyword evidence="3 13" id="KW-0812">Transmembrane</keyword>
<comment type="subcellular location">
    <subcellularLocation>
        <location evidence="1">Membrane</location>
        <topology evidence="1">Single-pass type I membrane protein</topology>
    </subcellularLocation>
</comment>
<feature type="transmembrane region" description="Helical" evidence="13">
    <location>
        <begin position="393"/>
        <end position="416"/>
    </location>
</feature>
<evidence type="ECO:0000259" key="14">
    <source>
        <dbReference type="PROSITE" id="PS50055"/>
    </source>
</evidence>
<evidence type="ECO:0000256" key="5">
    <source>
        <dbReference type="ARBA" id="ARBA00022737"/>
    </source>
</evidence>
<dbReference type="Gene3D" id="2.60.40.10">
    <property type="entry name" value="Immunoglobulins"/>
    <property type="match status" value="2"/>
</dbReference>
<feature type="domain" description="Fibronectin type-III" evidence="16">
    <location>
        <begin position="35"/>
        <end position="136"/>
    </location>
</feature>
<feature type="compositionally biased region" description="Pro residues" evidence="12">
    <location>
        <begin position="16"/>
        <end position="36"/>
    </location>
</feature>
<keyword evidence="17" id="KW-0675">Receptor</keyword>
<evidence type="ECO:0000256" key="4">
    <source>
        <dbReference type="ARBA" id="ARBA00022729"/>
    </source>
</evidence>
<dbReference type="InterPro" id="IPR029021">
    <property type="entry name" value="Prot-tyrosine_phosphatase-like"/>
</dbReference>
<dbReference type="SUPFAM" id="SSF49265">
    <property type="entry name" value="Fibronectin type III"/>
    <property type="match status" value="1"/>
</dbReference>
<evidence type="ECO:0000256" key="8">
    <source>
        <dbReference type="ARBA" id="ARBA00022989"/>
    </source>
</evidence>
<dbReference type="InterPro" id="IPR050713">
    <property type="entry name" value="RTP_Phos/Ushers"/>
</dbReference>
<protein>
    <recommendedName>
        <fullName evidence="2">protein-tyrosine-phosphatase</fullName>
        <ecNumber evidence="2">3.1.3.48</ecNumber>
    </recommendedName>
</protein>
<dbReference type="FunFam" id="3.90.190.10:FF:000088">
    <property type="entry name" value="Receptor protein-tyrosine phosphatase LAR"/>
    <property type="match status" value="1"/>
</dbReference>
<organism evidence="17 18">
    <name type="scientific">Acropora cervicornis</name>
    <name type="common">Staghorn coral</name>
    <dbReference type="NCBI Taxonomy" id="6130"/>
    <lineage>
        <taxon>Eukaryota</taxon>
        <taxon>Metazoa</taxon>
        <taxon>Cnidaria</taxon>
        <taxon>Anthozoa</taxon>
        <taxon>Hexacorallia</taxon>
        <taxon>Scleractinia</taxon>
        <taxon>Astrocoeniina</taxon>
        <taxon>Acroporidae</taxon>
        <taxon>Acropora</taxon>
    </lineage>
</organism>
<dbReference type="EMBL" id="JARQWQ010000009">
    <property type="protein sequence ID" value="KAK2569974.1"/>
    <property type="molecule type" value="Genomic_DNA"/>
</dbReference>
<keyword evidence="5" id="KW-0677">Repeat</keyword>
<feature type="domain" description="Tyrosine-protein phosphatase" evidence="14">
    <location>
        <begin position="480"/>
        <end position="735"/>
    </location>
</feature>
<dbReference type="CDD" id="cd00063">
    <property type="entry name" value="FN3"/>
    <property type="match status" value="2"/>
</dbReference>
<keyword evidence="6" id="KW-0378">Hydrolase</keyword>
<keyword evidence="18" id="KW-1185">Reference proteome</keyword>
<dbReference type="PANTHER" id="PTHR46957:SF6">
    <property type="entry name" value="PROTEIN-TYROSINE-PHOSPHATASE"/>
    <property type="match status" value="1"/>
</dbReference>
<evidence type="ECO:0000256" key="7">
    <source>
        <dbReference type="ARBA" id="ARBA00022912"/>
    </source>
</evidence>
<keyword evidence="9 13" id="KW-0472">Membrane</keyword>
<evidence type="ECO:0000256" key="3">
    <source>
        <dbReference type="ARBA" id="ARBA00022692"/>
    </source>
</evidence>
<evidence type="ECO:0000256" key="10">
    <source>
        <dbReference type="ARBA" id="ARBA00023180"/>
    </source>
</evidence>
<dbReference type="PROSITE" id="PS50853">
    <property type="entry name" value="FN3"/>
    <property type="match status" value="2"/>
</dbReference>
<keyword evidence="10" id="KW-0325">Glycoprotein</keyword>
<reference evidence="17" key="2">
    <citation type="journal article" date="2023" name="Science">
        <title>Genomic signatures of disease resistance in endangered staghorn corals.</title>
        <authorList>
            <person name="Vollmer S.V."/>
            <person name="Selwyn J.D."/>
            <person name="Despard B.A."/>
            <person name="Roesel C.L."/>
        </authorList>
    </citation>
    <scope>NUCLEOTIDE SEQUENCE</scope>
    <source>
        <strain evidence="17">K2</strain>
    </source>
</reference>
<keyword evidence="8 13" id="KW-1133">Transmembrane helix</keyword>
<evidence type="ECO:0000259" key="16">
    <source>
        <dbReference type="PROSITE" id="PS50853"/>
    </source>
</evidence>
<evidence type="ECO:0000256" key="13">
    <source>
        <dbReference type="SAM" id="Phobius"/>
    </source>
</evidence>
<feature type="domain" description="Fibronectin type-III" evidence="16">
    <location>
        <begin position="141"/>
        <end position="237"/>
    </location>
</feature>
<evidence type="ECO:0000259" key="15">
    <source>
        <dbReference type="PROSITE" id="PS50056"/>
    </source>
</evidence>
<dbReference type="SMART" id="SM00194">
    <property type="entry name" value="PTPc"/>
    <property type="match status" value="2"/>
</dbReference>
<comment type="caution">
    <text evidence="17">The sequence shown here is derived from an EMBL/GenBank/DDBJ whole genome shotgun (WGS) entry which is preliminary data.</text>
</comment>
<feature type="domain" description="Tyrosine-protein phosphatase" evidence="14">
    <location>
        <begin position="767"/>
        <end position="1003"/>
    </location>
</feature>
<dbReference type="AlphaFoldDB" id="A0AAD9VD53"/>
<dbReference type="EC" id="3.1.3.48" evidence="2"/>
<dbReference type="InterPro" id="IPR000242">
    <property type="entry name" value="PTP_cat"/>
</dbReference>
<keyword evidence="4" id="KW-0732">Signal</keyword>
<feature type="domain" description="Tyrosine specific protein phosphatases" evidence="15">
    <location>
        <begin position="652"/>
        <end position="726"/>
    </location>
</feature>
<dbReference type="InterPro" id="IPR013783">
    <property type="entry name" value="Ig-like_fold"/>
</dbReference>
<dbReference type="InterPro" id="IPR000387">
    <property type="entry name" value="Tyr_Pase_dom"/>
</dbReference>
<dbReference type="FunFam" id="3.90.190.10:FF:000102">
    <property type="entry name" value="Receptor-type tyrosine-protein phosphatase"/>
    <property type="match status" value="1"/>
</dbReference>
<dbReference type="GO" id="GO:0004725">
    <property type="term" value="F:protein tyrosine phosphatase activity"/>
    <property type="evidence" value="ECO:0007669"/>
    <property type="project" value="UniProtKB-EC"/>
</dbReference>
<evidence type="ECO:0000313" key="17">
    <source>
        <dbReference type="EMBL" id="KAK2569974.1"/>
    </source>
</evidence>
<evidence type="ECO:0000256" key="12">
    <source>
        <dbReference type="SAM" id="MobiDB-lite"/>
    </source>
</evidence>
<feature type="region of interest" description="Disordered" evidence="12">
    <location>
        <begin position="9"/>
        <end position="40"/>
    </location>
</feature>